<dbReference type="HAMAP" id="MF_01411">
    <property type="entry name" value="LPS_assembly_LptD"/>
    <property type="match status" value="1"/>
</dbReference>
<dbReference type="KEGG" id="tgr:Tgr7_2714"/>
<dbReference type="STRING" id="396588.Tgr7_2714"/>
<dbReference type="GO" id="GO:0043165">
    <property type="term" value="P:Gram-negative-bacterium-type cell outer membrane assembly"/>
    <property type="evidence" value="ECO:0007669"/>
    <property type="project" value="UniProtKB-UniRule"/>
</dbReference>
<dbReference type="GO" id="GO:0009279">
    <property type="term" value="C:cell outer membrane"/>
    <property type="evidence" value="ECO:0007669"/>
    <property type="project" value="UniProtKB-SubCell"/>
</dbReference>
<keyword evidence="5" id="KW-1185">Reference proteome</keyword>
<dbReference type="PANTHER" id="PTHR30189">
    <property type="entry name" value="LPS-ASSEMBLY PROTEIN"/>
    <property type="match status" value="1"/>
</dbReference>
<evidence type="ECO:0000256" key="2">
    <source>
        <dbReference type="HAMAP-Rule" id="MF_01411"/>
    </source>
</evidence>
<comment type="subunit">
    <text evidence="2">Component of the lipopolysaccharide transport and assembly complex. Interacts with LptE and LptA.</text>
</comment>
<dbReference type="InterPro" id="IPR007543">
    <property type="entry name" value="LptD_C"/>
</dbReference>
<protein>
    <recommendedName>
        <fullName evidence="2">LPS-assembly protein LptD</fullName>
    </recommendedName>
</protein>
<evidence type="ECO:0000256" key="1">
    <source>
        <dbReference type="ARBA" id="ARBA00023237"/>
    </source>
</evidence>
<dbReference type="InterPro" id="IPR050218">
    <property type="entry name" value="LptD"/>
</dbReference>
<comment type="function">
    <text evidence="2">Together with LptE, is involved in the assembly of lipopolysaccharide (LPS) at the surface of the outer membrane.</text>
</comment>
<feature type="domain" description="LptD C-terminal" evidence="3">
    <location>
        <begin position="305"/>
        <end position="671"/>
    </location>
</feature>
<accession>B8GMX4</accession>
<dbReference type="AlphaFoldDB" id="B8GMX4"/>
<keyword evidence="2" id="KW-0472">Membrane</keyword>
<dbReference type="InterPro" id="IPR020889">
    <property type="entry name" value="LipoPS_assembly_LptD"/>
</dbReference>
<reference evidence="4 5" key="1">
    <citation type="journal article" date="2011" name="Stand. Genomic Sci.">
        <title>Complete genome sequence of 'Thioalkalivibrio sulfidophilus' HL-EbGr7.</title>
        <authorList>
            <person name="Muyzer G."/>
            <person name="Sorokin D.Y."/>
            <person name="Mavromatis K."/>
            <person name="Lapidus A."/>
            <person name="Clum A."/>
            <person name="Ivanova N."/>
            <person name="Pati A."/>
            <person name="d'Haeseleer P."/>
            <person name="Woyke T."/>
            <person name="Kyrpides N.C."/>
        </authorList>
    </citation>
    <scope>NUCLEOTIDE SEQUENCE [LARGE SCALE GENOMIC DNA]</scope>
    <source>
        <strain evidence="4 5">HL-EbGR7</strain>
    </source>
</reference>
<evidence type="ECO:0000313" key="4">
    <source>
        <dbReference type="EMBL" id="ACL73789.1"/>
    </source>
</evidence>
<dbReference type="PANTHER" id="PTHR30189:SF1">
    <property type="entry name" value="LPS-ASSEMBLY PROTEIN LPTD"/>
    <property type="match status" value="1"/>
</dbReference>
<keyword evidence="2" id="KW-0732">Signal</keyword>
<dbReference type="HOGENOM" id="CLU_009039_0_0_6"/>
<dbReference type="Proteomes" id="UP000002383">
    <property type="component" value="Chromosome"/>
</dbReference>
<dbReference type="EMBL" id="CP001339">
    <property type="protein sequence ID" value="ACL73789.1"/>
    <property type="molecule type" value="Genomic_DNA"/>
</dbReference>
<comment type="similarity">
    <text evidence="2">Belongs to the LptD family.</text>
</comment>
<dbReference type="eggNOG" id="COG1452">
    <property type="taxonomic scope" value="Bacteria"/>
</dbReference>
<dbReference type="Pfam" id="PF04453">
    <property type="entry name" value="LptD"/>
    <property type="match status" value="1"/>
</dbReference>
<sequence precursor="true">MAVRHGRGHPGLEAPVSVDLLKRTLLTLTLAAASTPVLAEEFDPWALCRPAEQAPFSPLVPAGDTRIHLYSDEALIDRLGISIFRGNAELSRDGRTLSADELRFSEGQGLAEAEGGVRFEDSQFRLESPRGYLLLNTDQGRFEDARYFYAPMHARGAASRVERVDAERFRLSNASYTTCDEGKDDWILRASRVDLDRESGEGRARNVLLRFKGAPLFYTPYISFPIDDRRKSGFLYPSIGNSDASGLDLSVPYYWNIAPHRDATLTPRILGERGLMLGGEFRYLNPRSHGELTLEYLDDRDYGEERGSVSLNHQAEPTQRTRLDVQVNQVSDADYLSDLGNSLAIASTTHLESRADLHYRGDGWNLLTRFQGFQTVDPAIPSAGRPYQRLPQVLFTTAPPTTPRLLEGSLRAEWVAFERQDTLTGQRLDLMPGVKMPLRQPWGFLTPGVKYRYTSYQLEDTAPGTDTRPDRSVPIVSVDSGLFFDRPLADGGLQTLEPRAYYLYVPYRDQDELPLFDTGRMDFSFDQLFRDHRFTGADRVGDANQLTLALTSRRLDAMSGEERYRASIGQILYFDDRRVTLAPGQAPATQNSSSLVAEAALRLAREWSTRGAIQWDPHREQTELATAQLQYRGPGRRIANLGYRLREDPLRPDLEIEQVDLSAAWPVSARWDLVGRYNYSLRDERDLEVLAGLEYESCCWRARLVARRYLTAGEAREYNNAIYFQLILKGLAGLGTGLGDLLGESIRGYETYD</sequence>
<keyword evidence="1 2" id="KW-0998">Cell outer membrane</keyword>
<gene>
    <name evidence="2" type="primary">lptD</name>
    <name evidence="4" type="ordered locus">Tgr7_2714</name>
</gene>
<proteinExistence type="inferred from homology"/>
<name>B8GMX4_THISH</name>
<dbReference type="GO" id="GO:1990351">
    <property type="term" value="C:transporter complex"/>
    <property type="evidence" value="ECO:0007669"/>
    <property type="project" value="TreeGrafter"/>
</dbReference>
<evidence type="ECO:0000313" key="5">
    <source>
        <dbReference type="Proteomes" id="UP000002383"/>
    </source>
</evidence>
<comment type="caution">
    <text evidence="2">Lacks conserved residue(s) required for the propagation of feature annotation.</text>
</comment>
<comment type="subcellular location">
    <subcellularLocation>
        <location evidence="2">Cell outer membrane</location>
    </subcellularLocation>
</comment>
<organism evidence="4 5">
    <name type="scientific">Thioalkalivibrio sulfidiphilus (strain HL-EbGR7)</name>
    <dbReference type="NCBI Taxonomy" id="396588"/>
    <lineage>
        <taxon>Bacteria</taxon>
        <taxon>Pseudomonadati</taxon>
        <taxon>Pseudomonadota</taxon>
        <taxon>Gammaproteobacteria</taxon>
        <taxon>Chromatiales</taxon>
        <taxon>Ectothiorhodospiraceae</taxon>
        <taxon>Thioalkalivibrio</taxon>
    </lineage>
</organism>
<dbReference type="GO" id="GO:0015920">
    <property type="term" value="P:lipopolysaccharide transport"/>
    <property type="evidence" value="ECO:0007669"/>
    <property type="project" value="InterPro"/>
</dbReference>
<evidence type="ECO:0000259" key="3">
    <source>
        <dbReference type="Pfam" id="PF04453"/>
    </source>
</evidence>